<dbReference type="AlphaFoldDB" id="A0A8X6MTA9"/>
<comment type="function">
    <text evidence="7">Component of the Mediator complex, a coactivator involved in the regulated transcription of nearly all RNA polymerase II-dependent genes. Mediator functions as a bridge to convey information from gene-specific regulatory proteins to the basal RNA polymerase II transcription machinery. Mediator is recruited to promoters by direct interactions with regulatory proteins and serves as a scaffold for the assembly of a functional preinitiation complex with RNA polymerase II and the general transcription factors.</text>
</comment>
<comment type="subcellular location">
    <subcellularLocation>
        <location evidence="1">Nucleus</location>
    </subcellularLocation>
</comment>
<evidence type="ECO:0000256" key="1">
    <source>
        <dbReference type="ARBA" id="ARBA00004123"/>
    </source>
</evidence>
<evidence type="ECO:0000256" key="5">
    <source>
        <dbReference type="ARBA" id="ARBA00023163"/>
    </source>
</evidence>
<dbReference type="GO" id="GO:0003712">
    <property type="term" value="F:transcription coregulator activity"/>
    <property type="evidence" value="ECO:0007669"/>
    <property type="project" value="InterPro"/>
</dbReference>
<protein>
    <submittedName>
        <fullName evidence="8">Uncharacterized protein</fullName>
    </submittedName>
</protein>
<sequence>MSQAESVNTDFLPIIYDIIRSIEKETYETTQKPHENADTNLKIPELRTKLQQCREQIQKLPVIHLDDNLLKSKIGGPGCSFIIKEHDIQTEEHFRHLTHRENVMKLSALEVKDLLFLMANIKIDTSKYAIILKYLDEKCAISVERWSLDLAFYILDAWFIIWGPKVFKRHYYSAVASLWGRRMKKCSKFNLILMLYFIGMSKNSPPFLMESVEERMEAFASYFSDEEWAVACLSFFKTSTQMNSNLLLKHACQAAENLLLKGDRFNVISILKCLRLSKYYNEKLWEILKRYTLNEYNTFIFVECTNFLATFATQNVYEKELFNCLETKGLQALQTEMNSLTEDEYKNIKTHPSLKSRVKDIARFLWALTCMGHNVKEETVDFLTDIIRQRWKMGEFDKQVHILIDYLQSLCLIRYYPCDILLNVLQTSTLRKILYLNRSKPKYQLYFLQRSTQIEAPNVEICMKNMFNPIPKSLDKDIKERNGFQAFIDILNKTSIKNYKCCYFMPHIMISGIVLGIDCNKSELSEEDLAKKFSVLQKYLREGIISNQMEGFLKNDRDYICVEILDPSVCVNDSAKPVGLMATKMRQLKTLNMRVVALTSDDINKLSLKDISKNCEDINEIIKLL</sequence>
<dbReference type="Pfam" id="PF07544">
    <property type="entry name" value="Med9"/>
    <property type="match status" value="1"/>
</dbReference>
<keyword evidence="9" id="KW-1185">Reference proteome</keyword>
<keyword evidence="6" id="KW-0539">Nucleus</keyword>
<dbReference type="InterPro" id="IPR039242">
    <property type="entry name" value="MED9_metazoa"/>
</dbReference>
<evidence type="ECO:0000256" key="6">
    <source>
        <dbReference type="ARBA" id="ARBA00023242"/>
    </source>
</evidence>
<proteinExistence type="inferred from homology"/>
<dbReference type="EMBL" id="BMAW01096940">
    <property type="protein sequence ID" value="GFS77153.1"/>
    <property type="molecule type" value="Genomic_DNA"/>
</dbReference>
<keyword evidence="5" id="KW-0804">Transcription</keyword>
<dbReference type="PANTHER" id="PTHR20844:SF0">
    <property type="entry name" value="MEDIATOR OF RNA POLYMERASE II TRANSCRIPTION SUBUNIT 9"/>
    <property type="match status" value="1"/>
</dbReference>
<dbReference type="GO" id="GO:0006357">
    <property type="term" value="P:regulation of transcription by RNA polymerase II"/>
    <property type="evidence" value="ECO:0007669"/>
    <property type="project" value="InterPro"/>
</dbReference>
<evidence type="ECO:0000313" key="8">
    <source>
        <dbReference type="EMBL" id="GFS77153.1"/>
    </source>
</evidence>
<evidence type="ECO:0000256" key="2">
    <source>
        <dbReference type="ARBA" id="ARBA00008089"/>
    </source>
</evidence>
<dbReference type="Proteomes" id="UP000887013">
    <property type="component" value="Unassembled WGS sequence"/>
</dbReference>
<evidence type="ECO:0000256" key="4">
    <source>
        <dbReference type="ARBA" id="ARBA00023159"/>
    </source>
</evidence>
<evidence type="ECO:0000256" key="3">
    <source>
        <dbReference type="ARBA" id="ARBA00023015"/>
    </source>
</evidence>
<keyword evidence="3" id="KW-0805">Transcription regulation</keyword>
<comment type="similarity">
    <text evidence="2">Belongs to the Mediator complex subunit 9 family.</text>
</comment>
<keyword evidence="4" id="KW-0010">Activator</keyword>
<name>A0A8X6MTA9_NEPPI</name>
<dbReference type="OrthoDB" id="5950777at2759"/>
<dbReference type="GO" id="GO:0016592">
    <property type="term" value="C:mediator complex"/>
    <property type="evidence" value="ECO:0007669"/>
    <property type="project" value="InterPro"/>
</dbReference>
<accession>A0A8X6MTA9</accession>
<comment type="caution">
    <text evidence="8">The sequence shown here is derived from an EMBL/GenBank/DDBJ whole genome shotgun (WGS) entry which is preliminary data.</text>
</comment>
<evidence type="ECO:0000256" key="7">
    <source>
        <dbReference type="ARBA" id="ARBA00025687"/>
    </source>
</evidence>
<gene>
    <name evidence="8" type="primary">AVEN_78044_1</name>
    <name evidence="8" type="ORF">NPIL_487321</name>
</gene>
<evidence type="ECO:0000313" key="9">
    <source>
        <dbReference type="Proteomes" id="UP000887013"/>
    </source>
</evidence>
<organism evidence="8 9">
    <name type="scientific">Nephila pilipes</name>
    <name type="common">Giant wood spider</name>
    <name type="synonym">Nephila maculata</name>
    <dbReference type="NCBI Taxonomy" id="299642"/>
    <lineage>
        <taxon>Eukaryota</taxon>
        <taxon>Metazoa</taxon>
        <taxon>Ecdysozoa</taxon>
        <taxon>Arthropoda</taxon>
        <taxon>Chelicerata</taxon>
        <taxon>Arachnida</taxon>
        <taxon>Araneae</taxon>
        <taxon>Araneomorphae</taxon>
        <taxon>Entelegynae</taxon>
        <taxon>Araneoidea</taxon>
        <taxon>Nephilidae</taxon>
        <taxon>Nephila</taxon>
    </lineage>
</organism>
<dbReference type="PANTHER" id="PTHR20844">
    <property type="entry name" value="MEDIATOR OF RNA POLYMERASE II TRANSCRIPTION, SUBUNIT 9"/>
    <property type="match status" value="1"/>
</dbReference>
<reference evidence="8" key="1">
    <citation type="submission" date="2020-08" db="EMBL/GenBank/DDBJ databases">
        <title>Multicomponent nature underlies the extraordinary mechanical properties of spider dragline silk.</title>
        <authorList>
            <person name="Kono N."/>
            <person name="Nakamura H."/>
            <person name="Mori M."/>
            <person name="Yoshida Y."/>
            <person name="Ohtoshi R."/>
            <person name="Malay A.D."/>
            <person name="Moran D.A.P."/>
            <person name="Tomita M."/>
            <person name="Numata K."/>
            <person name="Arakawa K."/>
        </authorList>
    </citation>
    <scope>NUCLEOTIDE SEQUENCE</scope>
</reference>
<dbReference type="InterPro" id="IPR011425">
    <property type="entry name" value="Med9"/>
</dbReference>